<evidence type="ECO:0000313" key="2">
    <source>
        <dbReference type="EMBL" id="TGM45293.1"/>
    </source>
</evidence>
<proteinExistence type="predicted"/>
<name>A0ABY2NIR7_9LEPT</name>
<accession>A0ABY2NIR7</accession>
<evidence type="ECO:0000313" key="3">
    <source>
        <dbReference type="Proteomes" id="UP000298112"/>
    </source>
</evidence>
<feature type="region of interest" description="Disordered" evidence="1">
    <location>
        <begin position="1"/>
        <end position="37"/>
    </location>
</feature>
<evidence type="ECO:0000256" key="1">
    <source>
        <dbReference type="SAM" id="MobiDB-lite"/>
    </source>
</evidence>
<protein>
    <submittedName>
        <fullName evidence="2">Uncharacterized protein</fullName>
    </submittedName>
</protein>
<comment type="caution">
    <text evidence="2">The sequence shown here is derived from an EMBL/GenBank/DDBJ whole genome shotgun (WGS) entry which is preliminary data.</text>
</comment>
<organism evidence="2 3">
    <name type="scientific">Leptospira vanthielii</name>
    <dbReference type="NCBI Taxonomy" id="293085"/>
    <lineage>
        <taxon>Bacteria</taxon>
        <taxon>Pseudomonadati</taxon>
        <taxon>Spirochaetota</taxon>
        <taxon>Spirochaetia</taxon>
        <taxon>Leptospirales</taxon>
        <taxon>Leptospiraceae</taxon>
        <taxon>Leptospira</taxon>
    </lineage>
</organism>
<gene>
    <name evidence="2" type="ORF">EHQ95_19115</name>
</gene>
<reference evidence="3" key="1">
    <citation type="journal article" date="2019" name="PLoS Negl. Trop. Dis.">
        <title>Revisiting the worldwide diversity of Leptospira species in the environment.</title>
        <authorList>
            <person name="Vincent A.T."/>
            <person name="Schiettekatte O."/>
            <person name="Bourhy P."/>
            <person name="Veyrier F.J."/>
            <person name="Picardeau M."/>
        </authorList>
    </citation>
    <scope>NUCLEOTIDE SEQUENCE [LARGE SCALE GENOMIC DNA]</scope>
    <source>
        <strain evidence="3">201601955</strain>
    </source>
</reference>
<keyword evidence="3" id="KW-1185">Reference proteome</keyword>
<sequence>MFCQKELLRKGSKRKSFPEGKDCSGEPGRLTGNKKRRRDSMRPNFLWFYFGLREKNPCTIFVDC</sequence>
<dbReference type="Proteomes" id="UP000298112">
    <property type="component" value="Unassembled WGS sequence"/>
</dbReference>
<dbReference type="EMBL" id="RQHF01000043">
    <property type="protein sequence ID" value="TGM45293.1"/>
    <property type="molecule type" value="Genomic_DNA"/>
</dbReference>